<keyword evidence="4" id="KW-1185">Reference proteome</keyword>
<dbReference type="EMBL" id="JBHSNP010000010">
    <property type="protein sequence ID" value="MFC5602775.1"/>
    <property type="molecule type" value="Genomic_DNA"/>
</dbReference>
<evidence type="ECO:0000313" key="4">
    <source>
        <dbReference type="Proteomes" id="UP001596071"/>
    </source>
</evidence>
<sequence>MGKKIWILCSVVLTAALVWWICKPTNDTTIVYHLPEGLKGCVNIYFNQPKEKELEIVDDTLLFVVPKQGDILTSSPYKFITDLGWHREKAFYVDEDGKPVNEINTAEFPIGGYISNGNPLSERMTRTFDPNQEQCY</sequence>
<evidence type="ECO:0000256" key="1">
    <source>
        <dbReference type="SAM" id="Phobius"/>
    </source>
</evidence>
<evidence type="ECO:0000313" key="3">
    <source>
        <dbReference type="EMBL" id="MFC5602775.1"/>
    </source>
</evidence>
<keyword evidence="1" id="KW-1133">Transmembrane helix</keyword>
<gene>
    <name evidence="3" type="ORF">ACFPTP_06045</name>
</gene>
<comment type="caution">
    <text evidence="3">The sequence shown here is derived from an EMBL/GenBank/DDBJ whole genome shotgun (WGS) entry which is preliminary data.</text>
</comment>
<dbReference type="Pfam" id="PF20862">
    <property type="entry name" value="DUF6843"/>
    <property type="match status" value="1"/>
</dbReference>
<accession>A0ABW0TXT5</accession>
<proteinExistence type="predicted"/>
<organism evidence="3 4">
    <name type="scientific">Sporosarcina koreensis</name>
    <dbReference type="NCBI Taxonomy" id="334735"/>
    <lineage>
        <taxon>Bacteria</taxon>
        <taxon>Bacillati</taxon>
        <taxon>Bacillota</taxon>
        <taxon>Bacilli</taxon>
        <taxon>Bacillales</taxon>
        <taxon>Caryophanaceae</taxon>
        <taxon>Sporosarcina</taxon>
    </lineage>
</organism>
<feature type="domain" description="DUF6843" evidence="2">
    <location>
        <begin position="28"/>
        <end position="99"/>
    </location>
</feature>
<dbReference type="RefSeq" id="WP_381442975.1">
    <property type="nucleotide sequence ID" value="NZ_JBHSNP010000010.1"/>
</dbReference>
<name>A0ABW0TXT5_9BACL</name>
<feature type="transmembrane region" description="Helical" evidence="1">
    <location>
        <begin position="5"/>
        <end position="21"/>
    </location>
</feature>
<dbReference type="Proteomes" id="UP001596071">
    <property type="component" value="Unassembled WGS sequence"/>
</dbReference>
<dbReference type="InterPro" id="IPR049293">
    <property type="entry name" value="DUF6843"/>
</dbReference>
<protein>
    <submittedName>
        <fullName evidence="3">DUF6843 domain-containing protein</fullName>
    </submittedName>
</protein>
<keyword evidence="1" id="KW-0472">Membrane</keyword>
<reference evidence="4" key="1">
    <citation type="journal article" date="2019" name="Int. J. Syst. Evol. Microbiol.">
        <title>The Global Catalogue of Microorganisms (GCM) 10K type strain sequencing project: providing services to taxonomists for standard genome sequencing and annotation.</title>
        <authorList>
            <consortium name="The Broad Institute Genomics Platform"/>
            <consortium name="The Broad Institute Genome Sequencing Center for Infectious Disease"/>
            <person name="Wu L."/>
            <person name="Ma J."/>
        </authorList>
    </citation>
    <scope>NUCLEOTIDE SEQUENCE [LARGE SCALE GENOMIC DNA]</scope>
    <source>
        <strain evidence="4">KACC 11299</strain>
    </source>
</reference>
<evidence type="ECO:0000259" key="2">
    <source>
        <dbReference type="Pfam" id="PF20862"/>
    </source>
</evidence>
<keyword evidence="1" id="KW-0812">Transmembrane</keyword>